<feature type="compositionally biased region" description="Basic and acidic residues" evidence="1">
    <location>
        <begin position="10"/>
        <end position="24"/>
    </location>
</feature>
<gene>
    <name evidence="2" type="ORF">C7S16_2312</name>
</gene>
<name>A0AAW9D1J7_BURTH</name>
<evidence type="ECO:0000313" key="2">
    <source>
        <dbReference type="EMBL" id="MDW9256041.1"/>
    </source>
</evidence>
<dbReference type="AlphaFoldDB" id="A0AAW9D1J7"/>
<feature type="region of interest" description="Disordered" evidence="1">
    <location>
        <begin position="1"/>
        <end position="24"/>
    </location>
</feature>
<sequence>MPPRSAGRSPPEREAVDAPRDFPLDRLPASRYRCQFAT</sequence>
<comment type="caution">
    <text evidence="2">The sequence shown here is derived from an EMBL/GenBank/DDBJ whole genome shotgun (WGS) entry which is preliminary data.</text>
</comment>
<protein>
    <submittedName>
        <fullName evidence="2">Uncharacterized protein</fullName>
    </submittedName>
</protein>
<dbReference type="Proteomes" id="UP001272137">
    <property type="component" value="Unassembled WGS sequence"/>
</dbReference>
<accession>A0AAW9D1J7</accession>
<evidence type="ECO:0000313" key="3">
    <source>
        <dbReference type="Proteomes" id="UP001272137"/>
    </source>
</evidence>
<dbReference type="EMBL" id="QXCT01000002">
    <property type="protein sequence ID" value="MDW9256041.1"/>
    <property type="molecule type" value="Genomic_DNA"/>
</dbReference>
<organism evidence="2 3">
    <name type="scientific">Burkholderia thailandensis</name>
    <dbReference type="NCBI Taxonomy" id="57975"/>
    <lineage>
        <taxon>Bacteria</taxon>
        <taxon>Pseudomonadati</taxon>
        <taxon>Pseudomonadota</taxon>
        <taxon>Betaproteobacteria</taxon>
        <taxon>Burkholderiales</taxon>
        <taxon>Burkholderiaceae</taxon>
        <taxon>Burkholderia</taxon>
        <taxon>pseudomallei group</taxon>
    </lineage>
</organism>
<evidence type="ECO:0000256" key="1">
    <source>
        <dbReference type="SAM" id="MobiDB-lite"/>
    </source>
</evidence>
<reference evidence="2" key="1">
    <citation type="submission" date="2018-08" db="EMBL/GenBank/DDBJ databases">
        <title>Identification of Burkholderia cepacia strains that express a Burkholderia pseudomallei-like capsular polysaccharide.</title>
        <authorList>
            <person name="Burtnick M.N."/>
            <person name="Vongsouvath M."/>
            <person name="Newton P."/>
            <person name="Wuthiekanun V."/>
            <person name="Limmathurotsakul D."/>
            <person name="Brett P.J."/>
            <person name="Chantratita N."/>
            <person name="Dance D.A."/>
        </authorList>
    </citation>
    <scope>NUCLEOTIDE SEQUENCE</scope>
    <source>
        <strain evidence="2">SBXCC001</strain>
    </source>
</reference>
<proteinExistence type="predicted"/>